<dbReference type="InterPro" id="IPR059188">
    <property type="entry name" value="Znf_CLPX-like"/>
</dbReference>
<dbReference type="Proteomes" id="UP001595937">
    <property type="component" value="Unassembled WGS sequence"/>
</dbReference>
<feature type="binding site" evidence="6 7">
    <location>
        <position position="38"/>
    </location>
    <ligand>
        <name>Zn(2+)</name>
        <dbReference type="ChEBI" id="CHEBI:29105"/>
    </ligand>
</feature>
<feature type="binding site" evidence="6 7">
    <location>
        <position position="35"/>
    </location>
    <ligand>
        <name>Zn(2+)</name>
        <dbReference type="ChEBI" id="CHEBI:29105"/>
    </ligand>
</feature>
<dbReference type="NCBIfam" id="TIGR00382">
    <property type="entry name" value="clpX"/>
    <property type="match status" value="1"/>
</dbReference>
<dbReference type="PROSITE" id="PS51902">
    <property type="entry name" value="CLPX_ZB"/>
    <property type="match status" value="1"/>
</dbReference>
<dbReference type="InterPro" id="IPR046425">
    <property type="entry name" value="ClpX_bact"/>
</dbReference>
<dbReference type="InterPro" id="IPR003959">
    <property type="entry name" value="ATPase_AAA_core"/>
</dbReference>
<dbReference type="SMART" id="SM00994">
    <property type="entry name" value="zf-C4_ClpX"/>
    <property type="match status" value="1"/>
</dbReference>
<proteinExistence type="inferred from homology"/>
<dbReference type="RefSeq" id="WP_193117839.1">
    <property type="nucleotide sequence ID" value="NZ_BAAAIR010000046.1"/>
</dbReference>
<feature type="binding site" evidence="6 7">
    <location>
        <position position="13"/>
    </location>
    <ligand>
        <name>Zn(2+)</name>
        <dbReference type="ChEBI" id="CHEBI:29105"/>
    </ligand>
</feature>
<feature type="domain" description="ClpX-type ZB" evidence="8">
    <location>
        <begin position="1"/>
        <end position="54"/>
    </location>
</feature>
<evidence type="ECO:0000256" key="7">
    <source>
        <dbReference type="PROSITE-ProRule" id="PRU01250"/>
    </source>
</evidence>
<dbReference type="Gene3D" id="3.40.50.300">
    <property type="entry name" value="P-loop containing nucleotide triphosphate hydrolases"/>
    <property type="match status" value="1"/>
</dbReference>
<dbReference type="EMBL" id="JBHSLN010000012">
    <property type="protein sequence ID" value="MFC5296514.1"/>
    <property type="molecule type" value="Genomic_DNA"/>
</dbReference>
<dbReference type="PANTHER" id="PTHR48102">
    <property type="entry name" value="ATP-DEPENDENT CLP PROTEASE ATP-BINDING SUBUNIT CLPX-LIKE, MITOCHONDRIAL-RELATED"/>
    <property type="match status" value="1"/>
</dbReference>
<dbReference type="SUPFAM" id="SSF52540">
    <property type="entry name" value="P-loop containing nucleoside triphosphate hydrolases"/>
    <property type="match status" value="1"/>
</dbReference>
<dbReference type="InterPro" id="IPR010603">
    <property type="entry name" value="Znf_CppX_C4"/>
</dbReference>
<comment type="similarity">
    <text evidence="6 7">Belongs to the ClpX chaperone family.</text>
</comment>
<dbReference type="InterPro" id="IPR019489">
    <property type="entry name" value="Clp_ATPase_C"/>
</dbReference>
<comment type="subunit">
    <text evidence="6">Component of the ClpX-ClpP complex. Forms a hexameric ring that, in the presence of ATP, binds to fourteen ClpP subunits assembled into a disk-like structure with a central cavity, resembling the structure of eukaryotic proteasomes.</text>
</comment>
<dbReference type="Gene3D" id="6.20.220.10">
    <property type="entry name" value="ClpX chaperone, C4-type zinc finger domain"/>
    <property type="match status" value="1"/>
</dbReference>
<dbReference type="Gene3D" id="1.10.8.60">
    <property type="match status" value="1"/>
</dbReference>
<dbReference type="SMART" id="SM01086">
    <property type="entry name" value="ClpB_D2-small"/>
    <property type="match status" value="1"/>
</dbReference>
<keyword evidence="9" id="KW-0378">Hydrolase</keyword>
<dbReference type="InterPro" id="IPR027417">
    <property type="entry name" value="P-loop_NTPase"/>
</dbReference>
<evidence type="ECO:0000256" key="5">
    <source>
        <dbReference type="ARBA" id="ARBA00023186"/>
    </source>
</evidence>
<dbReference type="Pfam" id="PF06689">
    <property type="entry name" value="zf-C4_ClpX"/>
    <property type="match status" value="1"/>
</dbReference>
<dbReference type="PANTHER" id="PTHR48102:SF7">
    <property type="entry name" value="ATP-DEPENDENT CLP PROTEASE ATP-BINDING SUBUNIT CLPX-LIKE, MITOCHONDRIAL"/>
    <property type="match status" value="1"/>
</dbReference>
<sequence>MARTSDGADVFKCSFCGKSQKQVERLISGPGVYICEECIELCNEIIAEEIQAAQPSSEEQAPLPTPQEIFTFLQDYVVGQDPAKRALAVAVYNHYKRVRAQDTEEAPSSAKSAAAALAEEAVGERDDAIEVAKSNVMLVGPTGCGKTYLAQTLARMLDVPFAMADATALTEAGYVGEDVENILLKLLQAADYDVKKAERGIIYIDEIDKIGRKSENASITRDVSGEGVQQALLKILEGTVAAVPPQGGRKHPHQEFIQIDTTNVLFIVAGAFAGIEDIIGSRIGRRGIGFGAELHTPLEQEAIYAKLVPEDLLKFGLIPEFIGRLPVITSVSNLDREALIQILTEPRNALVKQFQKMFALDGVELDFERSALEAVADRAIERGTGARGLRAILEDSLQEVMFEVPSRADVAKVVITEGVITQRRAPLMVTGKDSDHAAPQERQDRSA</sequence>
<reference evidence="10" key="1">
    <citation type="journal article" date="2019" name="Int. J. Syst. Evol. Microbiol.">
        <title>The Global Catalogue of Microorganisms (GCM) 10K type strain sequencing project: providing services to taxonomists for standard genome sequencing and annotation.</title>
        <authorList>
            <consortium name="The Broad Institute Genomics Platform"/>
            <consortium name="The Broad Institute Genome Sequencing Center for Infectious Disease"/>
            <person name="Wu L."/>
            <person name="Ma J."/>
        </authorList>
    </citation>
    <scope>NUCLEOTIDE SEQUENCE [LARGE SCALE GENOMIC DNA]</scope>
    <source>
        <strain evidence="10">CGMCC 1.16455</strain>
    </source>
</reference>
<evidence type="ECO:0000256" key="2">
    <source>
        <dbReference type="ARBA" id="ARBA00022741"/>
    </source>
</evidence>
<dbReference type="Pfam" id="PF07724">
    <property type="entry name" value="AAA_2"/>
    <property type="match status" value="1"/>
</dbReference>
<dbReference type="InterPro" id="IPR004487">
    <property type="entry name" value="Clp_protease_ATP-bd_su_ClpX"/>
</dbReference>
<dbReference type="HAMAP" id="MF_00175">
    <property type="entry name" value="ClpX"/>
    <property type="match status" value="1"/>
</dbReference>
<keyword evidence="3 6" id="KW-0862">Zinc</keyword>
<dbReference type="SMART" id="SM00382">
    <property type="entry name" value="AAA"/>
    <property type="match status" value="1"/>
</dbReference>
<name>A0ABW0FC19_9MICO</name>
<feature type="binding site" evidence="6">
    <location>
        <begin position="141"/>
        <end position="148"/>
    </location>
    <ligand>
        <name>ATP</name>
        <dbReference type="ChEBI" id="CHEBI:30616"/>
    </ligand>
</feature>
<keyword evidence="9" id="KW-0645">Protease</keyword>
<evidence type="ECO:0000256" key="6">
    <source>
        <dbReference type="HAMAP-Rule" id="MF_00175"/>
    </source>
</evidence>
<dbReference type="GO" id="GO:0006508">
    <property type="term" value="P:proteolysis"/>
    <property type="evidence" value="ECO:0007669"/>
    <property type="project" value="UniProtKB-KW"/>
</dbReference>
<dbReference type="GO" id="GO:0008233">
    <property type="term" value="F:peptidase activity"/>
    <property type="evidence" value="ECO:0007669"/>
    <property type="project" value="UniProtKB-KW"/>
</dbReference>
<dbReference type="CDD" id="cd19497">
    <property type="entry name" value="RecA-like_ClpX"/>
    <property type="match status" value="1"/>
</dbReference>
<feature type="binding site" evidence="6 7">
    <location>
        <position position="16"/>
    </location>
    <ligand>
        <name>Zn(2+)</name>
        <dbReference type="ChEBI" id="CHEBI:29105"/>
    </ligand>
</feature>
<protein>
    <recommendedName>
        <fullName evidence="6">ATP-dependent Clp protease ATP-binding subunit ClpX</fullName>
    </recommendedName>
</protein>
<dbReference type="InterPro" id="IPR038366">
    <property type="entry name" value="Znf_CppX_C4_sf"/>
</dbReference>
<evidence type="ECO:0000313" key="9">
    <source>
        <dbReference type="EMBL" id="MFC5296514.1"/>
    </source>
</evidence>
<dbReference type="Pfam" id="PF10431">
    <property type="entry name" value="ClpB_D2-small"/>
    <property type="match status" value="1"/>
</dbReference>
<evidence type="ECO:0000256" key="4">
    <source>
        <dbReference type="ARBA" id="ARBA00022840"/>
    </source>
</evidence>
<evidence type="ECO:0000256" key="1">
    <source>
        <dbReference type="ARBA" id="ARBA00022723"/>
    </source>
</evidence>
<evidence type="ECO:0000259" key="8">
    <source>
        <dbReference type="PROSITE" id="PS51902"/>
    </source>
</evidence>
<evidence type="ECO:0000313" key="10">
    <source>
        <dbReference type="Proteomes" id="UP001595937"/>
    </source>
</evidence>
<dbReference type="GeneID" id="303298390"/>
<keyword evidence="4 6" id="KW-0067">ATP-binding</keyword>
<dbReference type="NCBIfam" id="NF003745">
    <property type="entry name" value="PRK05342.1"/>
    <property type="match status" value="1"/>
</dbReference>
<keyword evidence="2 6" id="KW-0547">Nucleotide-binding</keyword>
<comment type="function">
    <text evidence="6">ATP-dependent specificity component of the Clp protease. It directs the protease to specific substrates. Can perform chaperone functions in the absence of ClpP.</text>
</comment>
<keyword evidence="1 6" id="KW-0479">Metal-binding</keyword>
<dbReference type="SUPFAM" id="SSF57716">
    <property type="entry name" value="Glucocorticoid receptor-like (DNA-binding domain)"/>
    <property type="match status" value="1"/>
</dbReference>
<keyword evidence="10" id="KW-1185">Reference proteome</keyword>
<dbReference type="InterPro" id="IPR003593">
    <property type="entry name" value="AAA+_ATPase"/>
</dbReference>
<comment type="caution">
    <text evidence="9">The sequence shown here is derived from an EMBL/GenBank/DDBJ whole genome shotgun (WGS) entry which is preliminary data.</text>
</comment>
<evidence type="ECO:0000256" key="3">
    <source>
        <dbReference type="ARBA" id="ARBA00022833"/>
    </source>
</evidence>
<dbReference type="InterPro" id="IPR050052">
    <property type="entry name" value="ATP-dep_Clp_protease_ClpX"/>
</dbReference>
<accession>A0ABW0FC19</accession>
<organism evidence="9 10">
    <name type="scientific">Brachybacterium tyrofermentans</name>
    <dbReference type="NCBI Taxonomy" id="47848"/>
    <lineage>
        <taxon>Bacteria</taxon>
        <taxon>Bacillati</taxon>
        <taxon>Actinomycetota</taxon>
        <taxon>Actinomycetes</taxon>
        <taxon>Micrococcales</taxon>
        <taxon>Dermabacteraceae</taxon>
        <taxon>Brachybacterium</taxon>
    </lineage>
</organism>
<keyword evidence="5 6" id="KW-0143">Chaperone</keyword>
<dbReference type="GO" id="GO:0005524">
    <property type="term" value="F:ATP binding"/>
    <property type="evidence" value="ECO:0007669"/>
    <property type="project" value="UniProtKB-KW"/>
</dbReference>
<gene>
    <name evidence="6 9" type="primary">clpX</name>
    <name evidence="9" type="ORF">ACFPK8_03250</name>
</gene>